<dbReference type="eggNOG" id="COG0841">
    <property type="taxonomic scope" value="Bacteria"/>
</dbReference>
<dbReference type="AlphaFoldDB" id="A0A062VDA4"/>
<reference evidence="9 10" key="1">
    <citation type="journal article" date="2014" name="Antonie Van Leeuwenhoek">
        <title>Hyphomonas beringensis sp. nov. and Hyphomonas chukchiensis sp. nov., isolated from surface seawater of the Bering Sea and Chukchi Sea.</title>
        <authorList>
            <person name="Li C."/>
            <person name="Lai Q."/>
            <person name="Li G."/>
            <person name="Dong C."/>
            <person name="Wang J."/>
            <person name="Liao Y."/>
            <person name="Shao Z."/>
        </authorList>
    </citation>
    <scope>NUCLEOTIDE SEQUENCE [LARGE SCALE GENOMIC DNA]</scope>
    <source>
        <strain evidence="9 10">PS728</strain>
    </source>
</reference>
<dbReference type="PANTHER" id="PTHR32063:SF14">
    <property type="entry name" value="BLL4319 PROTEIN"/>
    <property type="match status" value="1"/>
</dbReference>
<evidence type="ECO:0000256" key="5">
    <source>
        <dbReference type="ARBA" id="ARBA00022692"/>
    </source>
</evidence>
<feature type="transmembrane region" description="Helical" evidence="8">
    <location>
        <begin position="985"/>
        <end position="1006"/>
    </location>
</feature>
<evidence type="ECO:0000256" key="8">
    <source>
        <dbReference type="SAM" id="Phobius"/>
    </source>
</evidence>
<evidence type="ECO:0000256" key="2">
    <source>
        <dbReference type="ARBA" id="ARBA00022448"/>
    </source>
</evidence>
<dbReference type="SUPFAM" id="SSF82714">
    <property type="entry name" value="Multidrug efflux transporter AcrB TolC docking domain, DN and DC subdomains"/>
    <property type="match status" value="2"/>
</dbReference>
<sequence>MILSDTSVKRPVFASVLSILLIVFGLVAFSRLPLREFPDIDPPVVSISVNYPGASASVVETRITQVIEERIAGIGGVRFINSRSRDGRANISIEFDVNRDIDAAANDVRDRVSSVADRLPPEADAPEVEKADADDDVILWLNFASQQMTTPELTDYANRFLVDRFSAIDGVARIQIGGSRDYAMRVWLDRRALAARGLTAGDVERALRAENVEAPAGTLESGAVSYTLRIDRPFRTAEDFAGLVLAQGEGYLVRLGDVARVERGTVDDRTMFRGNGEPMVGLGIVKQSTANTVEVANGAKALMNELNATLPEGMQLYLSFDSSVFIEASIREVWTTLGIAVVLVTLVIFLFLGSFRTTIIPAVTVPVSVIATFIVLYSLGFTLNLLTLLALVLAIGLLVDDAIVVLENIHRRMQEENESPLVAAFNGARQVGFAVIATTMVLMAVFIPITLMEGNTGRLFTEFAVTIAAAVAFSSLVALTMSPMLASKILKPHAESRSGPLSSFIQRIDRFVDKVRGVYSRIFDFLVRRPLAIALATLAIMIGSWFIFQDLESEYAPREDRGGFFMSIRGPEGASFEYMERYLDEIERRLLPYTESGEISRLLVRAPGWGGGYNQGNVVAVLADWDERRPADEIINEINGKLSDLPGIRGFAMMRQGLAGGGGKPVQFVIGGPSYEDLVVWRDLFLAAIEADNPGIVDIDWDYKETQPQYRIQINYERAADLGVTVAEIGTTLETMLGSRRVTTYLDNGEEYDVIVEGIRSEQNTPTDVQNIYVRSARSGELIPLSSVVTLQPFADSPTLNRYNRVRAITIDADLAPGVTLGTALDGMERIAREVLPTEATIDFKGQSLEFRSAGASIAFVFVIGLLIVFLVLAAQFESWIHPLVIMLSVPATLAGGLLGLWLTGQTLNIYTQIGLIMLIGIAAKNGILIVEFANQLRDEGKDFDAALKEAALARLRPILMTGLTTAAGAVPLIITSGAGAETRIAIGIVILFGSLAAVTVALIVVPTAYTLLARRTGSPGDVTRKLEEELAAPAPAPHPAE</sequence>
<feature type="transmembrane region" description="Helical" evidence="8">
    <location>
        <begin position="959"/>
        <end position="979"/>
    </location>
</feature>
<feature type="transmembrane region" description="Helical" evidence="8">
    <location>
        <begin position="333"/>
        <end position="352"/>
    </location>
</feature>
<evidence type="ECO:0000256" key="3">
    <source>
        <dbReference type="ARBA" id="ARBA00022475"/>
    </source>
</evidence>
<accession>A0A062VDA4</accession>
<dbReference type="Gene3D" id="3.30.2090.10">
    <property type="entry name" value="Multidrug efflux transporter AcrB TolC docking domain, DN and DC subdomains"/>
    <property type="match status" value="2"/>
</dbReference>
<feature type="transmembrane region" description="Helical" evidence="8">
    <location>
        <begin position="385"/>
        <end position="406"/>
    </location>
</feature>
<dbReference type="STRING" id="1280954.HPO_15583"/>
<dbReference type="Proteomes" id="UP000027100">
    <property type="component" value="Unassembled WGS sequence"/>
</dbReference>
<keyword evidence="10" id="KW-1185">Reference proteome</keyword>
<dbReference type="PRINTS" id="PR00702">
    <property type="entry name" value="ACRIFLAVINRP"/>
</dbReference>
<dbReference type="PATRIC" id="fig|1280954.3.peg.3150"/>
<feature type="transmembrane region" description="Helical" evidence="8">
    <location>
        <begin position="531"/>
        <end position="548"/>
    </location>
</feature>
<protein>
    <submittedName>
        <fullName evidence="9">AcrB/AcrD/AcrF family protein</fullName>
    </submittedName>
</protein>
<feature type="transmembrane region" description="Helical" evidence="8">
    <location>
        <begin position="359"/>
        <end position="379"/>
    </location>
</feature>
<dbReference type="InterPro" id="IPR027463">
    <property type="entry name" value="AcrB_DN_DC_subdom"/>
</dbReference>
<dbReference type="InterPro" id="IPR001036">
    <property type="entry name" value="Acrflvin-R"/>
</dbReference>
<comment type="subcellular location">
    <subcellularLocation>
        <location evidence="1">Cell inner membrane</location>
        <topology evidence="1">Multi-pass membrane protein</topology>
    </subcellularLocation>
</comment>
<evidence type="ECO:0000256" key="7">
    <source>
        <dbReference type="ARBA" id="ARBA00023136"/>
    </source>
</evidence>
<dbReference type="PANTHER" id="PTHR32063">
    <property type="match status" value="1"/>
</dbReference>
<dbReference type="SUPFAM" id="SSF82866">
    <property type="entry name" value="Multidrug efflux transporter AcrB transmembrane domain"/>
    <property type="match status" value="2"/>
</dbReference>
<dbReference type="GO" id="GO:0005886">
    <property type="term" value="C:plasma membrane"/>
    <property type="evidence" value="ECO:0007669"/>
    <property type="project" value="UniProtKB-SubCell"/>
</dbReference>
<evidence type="ECO:0000313" key="10">
    <source>
        <dbReference type="Proteomes" id="UP000027100"/>
    </source>
</evidence>
<proteinExistence type="predicted"/>
<keyword evidence="3" id="KW-1003">Cell membrane</keyword>
<evidence type="ECO:0000256" key="4">
    <source>
        <dbReference type="ARBA" id="ARBA00022519"/>
    </source>
</evidence>
<evidence type="ECO:0000313" key="9">
    <source>
        <dbReference type="EMBL" id="KCZ97358.1"/>
    </source>
</evidence>
<name>A0A062VDA4_9PROT</name>
<feature type="transmembrane region" description="Helical" evidence="8">
    <location>
        <begin position="463"/>
        <end position="481"/>
    </location>
</feature>
<dbReference type="SUPFAM" id="SSF82693">
    <property type="entry name" value="Multidrug efflux transporter AcrB pore domain, PN1, PN2, PC1 and PC2 subdomains"/>
    <property type="match status" value="3"/>
</dbReference>
<feature type="transmembrane region" description="Helical" evidence="8">
    <location>
        <begin position="431"/>
        <end position="451"/>
    </location>
</feature>
<dbReference type="FunFam" id="1.20.1640.10:FF:000001">
    <property type="entry name" value="Efflux pump membrane transporter"/>
    <property type="match status" value="1"/>
</dbReference>
<feature type="transmembrane region" description="Helical" evidence="8">
    <location>
        <begin position="910"/>
        <end position="931"/>
    </location>
</feature>
<dbReference type="Gene3D" id="3.30.70.1440">
    <property type="entry name" value="Multidrug efflux transporter AcrB pore domain"/>
    <property type="match status" value="1"/>
</dbReference>
<organism evidence="9 10">
    <name type="scientific">Hyphomonas polymorpha PS728</name>
    <dbReference type="NCBI Taxonomy" id="1280954"/>
    <lineage>
        <taxon>Bacteria</taxon>
        <taxon>Pseudomonadati</taxon>
        <taxon>Pseudomonadota</taxon>
        <taxon>Alphaproteobacteria</taxon>
        <taxon>Hyphomonadales</taxon>
        <taxon>Hyphomonadaceae</taxon>
        <taxon>Hyphomonas</taxon>
    </lineage>
</organism>
<evidence type="ECO:0000256" key="1">
    <source>
        <dbReference type="ARBA" id="ARBA00004429"/>
    </source>
</evidence>
<keyword evidence="6 8" id="KW-1133">Transmembrane helix</keyword>
<dbReference type="Gene3D" id="1.20.1640.10">
    <property type="entry name" value="Multidrug efflux transporter AcrB transmembrane domain"/>
    <property type="match status" value="2"/>
</dbReference>
<dbReference type="Gene3D" id="3.30.70.1320">
    <property type="entry name" value="Multidrug efflux transporter AcrB pore domain like"/>
    <property type="match status" value="1"/>
</dbReference>
<keyword evidence="5 8" id="KW-0812">Transmembrane</keyword>
<dbReference type="OrthoDB" id="174266at2"/>
<comment type="caution">
    <text evidence="9">The sequence shown here is derived from an EMBL/GenBank/DDBJ whole genome shotgun (WGS) entry which is preliminary data.</text>
</comment>
<dbReference type="GO" id="GO:0042910">
    <property type="term" value="F:xenobiotic transmembrane transporter activity"/>
    <property type="evidence" value="ECO:0007669"/>
    <property type="project" value="TreeGrafter"/>
</dbReference>
<keyword evidence="4" id="KW-0997">Cell inner membrane</keyword>
<dbReference type="EMBL" id="ARYM01000021">
    <property type="protein sequence ID" value="KCZ97358.1"/>
    <property type="molecule type" value="Genomic_DNA"/>
</dbReference>
<keyword evidence="7 8" id="KW-0472">Membrane</keyword>
<dbReference type="Pfam" id="PF00873">
    <property type="entry name" value="ACR_tran"/>
    <property type="match status" value="1"/>
</dbReference>
<keyword evidence="2" id="KW-0813">Transport</keyword>
<gene>
    <name evidence="9" type="ORF">HPO_15583</name>
</gene>
<feature type="transmembrane region" description="Helical" evidence="8">
    <location>
        <begin position="854"/>
        <end position="877"/>
    </location>
</feature>
<dbReference type="Gene3D" id="3.30.70.1430">
    <property type="entry name" value="Multidrug efflux transporter AcrB pore domain"/>
    <property type="match status" value="2"/>
</dbReference>
<feature type="transmembrane region" description="Helical" evidence="8">
    <location>
        <begin position="12"/>
        <end position="32"/>
    </location>
</feature>
<feature type="transmembrane region" description="Helical" evidence="8">
    <location>
        <begin position="884"/>
        <end position="904"/>
    </location>
</feature>
<dbReference type="RefSeq" id="WP_035600763.1">
    <property type="nucleotide sequence ID" value="NZ_ARYM01000021.1"/>
</dbReference>
<evidence type="ECO:0000256" key="6">
    <source>
        <dbReference type="ARBA" id="ARBA00022989"/>
    </source>
</evidence>